<keyword evidence="3" id="KW-0804">Transcription</keyword>
<evidence type="ECO:0000256" key="3">
    <source>
        <dbReference type="ARBA" id="ARBA00023163"/>
    </source>
</evidence>
<dbReference type="PANTHER" id="PTHR44688">
    <property type="entry name" value="DNA-BINDING TRANSCRIPTIONAL ACTIVATOR DEVR_DOSR"/>
    <property type="match status" value="1"/>
</dbReference>
<evidence type="ECO:0000256" key="2">
    <source>
        <dbReference type="ARBA" id="ARBA00023125"/>
    </source>
</evidence>
<dbReference type="InterPro" id="IPR036388">
    <property type="entry name" value="WH-like_DNA-bd_sf"/>
</dbReference>
<dbReference type="SUPFAM" id="SSF46894">
    <property type="entry name" value="C-terminal effector domain of the bipartite response regulators"/>
    <property type="match status" value="1"/>
</dbReference>
<dbReference type="InterPro" id="IPR000792">
    <property type="entry name" value="Tscrpt_reg_LuxR_C"/>
</dbReference>
<dbReference type="Gene3D" id="1.10.10.10">
    <property type="entry name" value="Winged helix-like DNA-binding domain superfamily/Winged helix DNA-binding domain"/>
    <property type="match status" value="1"/>
</dbReference>
<dbReference type="RefSeq" id="WP_069109059.1">
    <property type="nucleotide sequence ID" value="NZ_FNUC01000004.1"/>
</dbReference>
<dbReference type="PANTHER" id="PTHR44688:SF16">
    <property type="entry name" value="DNA-BINDING TRANSCRIPTIONAL ACTIVATOR DEVR_DOSR"/>
    <property type="match status" value="1"/>
</dbReference>
<keyword evidence="2" id="KW-0238">DNA-binding</keyword>
<dbReference type="PROSITE" id="PS50043">
    <property type="entry name" value="HTH_LUXR_2"/>
    <property type="match status" value="1"/>
</dbReference>
<dbReference type="GO" id="GO:0006355">
    <property type="term" value="P:regulation of DNA-templated transcription"/>
    <property type="evidence" value="ECO:0007669"/>
    <property type="project" value="InterPro"/>
</dbReference>
<dbReference type="PROSITE" id="PS00622">
    <property type="entry name" value="HTH_LUXR_1"/>
    <property type="match status" value="1"/>
</dbReference>
<feature type="transmembrane region" description="Helical" evidence="4">
    <location>
        <begin position="20"/>
        <end position="49"/>
    </location>
</feature>
<feature type="transmembrane region" description="Helical" evidence="4">
    <location>
        <begin position="69"/>
        <end position="90"/>
    </location>
</feature>
<organism evidence="6 7">
    <name type="scientific">Jiangella alba</name>
    <dbReference type="NCBI Taxonomy" id="561176"/>
    <lineage>
        <taxon>Bacteria</taxon>
        <taxon>Bacillati</taxon>
        <taxon>Actinomycetota</taxon>
        <taxon>Actinomycetes</taxon>
        <taxon>Jiangellales</taxon>
        <taxon>Jiangellaceae</taxon>
        <taxon>Jiangella</taxon>
    </lineage>
</organism>
<reference evidence="7" key="1">
    <citation type="submission" date="2016-10" db="EMBL/GenBank/DDBJ databases">
        <authorList>
            <person name="Varghese N."/>
            <person name="Submissions S."/>
        </authorList>
    </citation>
    <scope>NUCLEOTIDE SEQUENCE [LARGE SCALE GENOMIC DNA]</scope>
    <source>
        <strain evidence="7">DSM 45237</strain>
    </source>
</reference>
<sequence>MTSTAGALAAHRALPLPATLLLAAALAVVDIVVVTVAAMLPAILMAAPALVPADQIDLGLWLIDTSGEAWLTVLPGAALLTAELYVFARLGRAQLDLVRRSAAPAPARTEPAPSAFVATLTPREREVLELMAEGLTNAAIAGRLFVSEATVRKHIGRIFAKLGAERGSTDRRVAAVVAYLRDDARV</sequence>
<dbReference type="EMBL" id="FNUC01000004">
    <property type="protein sequence ID" value="SEF15924.1"/>
    <property type="molecule type" value="Genomic_DNA"/>
</dbReference>
<accession>A0A1H5PQE6</accession>
<dbReference type="SMART" id="SM00421">
    <property type="entry name" value="HTH_LUXR"/>
    <property type="match status" value="1"/>
</dbReference>
<keyword evidence="7" id="KW-1185">Reference proteome</keyword>
<protein>
    <submittedName>
        <fullName evidence="6">Regulatory protein, luxR family</fullName>
    </submittedName>
</protein>
<evidence type="ECO:0000313" key="6">
    <source>
        <dbReference type="EMBL" id="SEF15924.1"/>
    </source>
</evidence>
<dbReference type="CDD" id="cd06170">
    <property type="entry name" value="LuxR_C_like"/>
    <property type="match status" value="1"/>
</dbReference>
<gene>
    <name evidence="6" type="ORF">SAMN04488561_5138</name>
</gene>
<dbReference type="Pfam" id="PF00196">
    <property type="entry name" value="GerE"/>
    <property type="match status" value="1"/>
</dbReference>
<keyword evidence="1" id="KW-0805">Transcription regulation</keyword>
<dbReference type="Proteomes" id="UP000181980">
    <property type="component" value="Unassembled WGS sequence"/>
</dbReference>
<dbReference type="InterPro" id="IPR016032">
    <property type="entry name" value="Sig_transdc_resp-reg_C-effctor"/>
</dbReference>
<dbReference type="GO" id="GO:0003677">
    <property type="term" value="F:DNA binding"/>
    <property type="evidence" value="ECO:0007669"/>
    <property type="project" value="UniProtKB-KW"/>
</dbReference>
<feature type="domain" description="HTH luxR-type" evidence="5">
    <location>
        <begin position="113"/>
        <end position="183"/>
    </location>
</feature>
<dbReference type="STRING" id="561176.SAMN04488561_5138"/>
<evidence type="ECO:0000256" key="1">
    <source>
        <dbReference type="ARBA" id="ARBA00023015"/>
    </source>
</evidence>
<proteinExistence type="predicted"/>
<keyword evidence="4" id="KW-1133">Transmembrane helix</keyword>
<keyword evidence="4" id="KW-0812">Transmembrane</keyword>
<evidence type="ECO:0000256" key="4">
    <source>
        <dbReference type="SAM" id="Phobius"/>
    </source>
</evidence>
<keyword evidence="4" id="KW-0472">Membrane</keyword>
<dbReference type="PRINTS" id="PR00038">
    <property type="entry name" value="HTHLUXR"/>
</dbReference>
<evidence type="ECO:0000259" key="5">
    <source>
        <dbReference type="PROSITE" id="PS50043"/>
    </source>
</evidence>
<name>A0A1H5PQE6_9ACTN</name>
<evidence type="ECO:0000313" key="7">
    <source>
        <dbReference type="Proteomes" id="UP000181980"/>
    </source>
</evidence>
<dbReference type="AlphaFoldDB" id="A0A1H5PQE6"/>